<dbReference type="Proteomes" id="UP000179284">
    <property type="component" value="Chromosome I"/>
</dbReference>
<dbReference type="PROSITE" id="PS00122">
    <property type="entry name" value="CARBOXYLESTERASE_B_1"/>
    <property type="match status" value="1"/>
</dbReference>
<accession>A0A1D9P1P7</accession>
<evidence type="ECO:0000256" key="2">
    <source>
        <dbReference type="ARBA" id="ARBA00022801"/>
    </source>
</evidence>
<dbReference type="InterPro" id="IPR029058">
    <property type="entry name" value="AB_hydrolase_fold"/>
</dbReference>
<evidence type="ECO:0000313" key="7">
    <source>
        <dbReference type="Proteomes" id="UP000179284"/>
    </source>
</evidence>
<dbReference type="PROSITE" id="PS00941">
    <property type="entry name" value="CARBOXYLESTERASE_B_2"/>
    <property type="match status" value="1"/>
</dbReference>
<dbReference type="EC" id="3.1.1.-" evidence="3"/>
<dbReference type="InterPro" id="IPR019819">
    <property type="entry name" value="Carboxylesterase_B_CS"/>
</dbReference>
<organism evidence="6 7">
    <name type="scientific">Butyrivibrio hungatei</name>
    <dbReference type="NCBI Taxonomy" id="185008"/>
    <lineage>
        <taxon>Bacteria</taxon>
        <taxon>Bacillati</taxon>
        <taxon>Bacillota</taxon>
        <taxon>Clostridia</taxon>
        <taxon>Lachnospirales</taxon>
        <taxon>Lachnospiraceae</taxon>
        <taxon>Butyrivibrio</taxon>
    </lineage>
</organism>
<sequence length="602" mass="68027">MGFTISVIIVSLLYLALLELSKNMIIGWCLALIGIVLMFVCRAYFMKKDKYDKKRMALMWVIFISYLMINYLFTGPEEKRVPAVDNKNPDVTEVVHVASGDITGVYNEDHSVRVFAGIPYAEAPVGELRFREPVAKKPWDGVLACDSFGPMAMQPRNAVLYDSLSHIIGFHDYRITIGDEYVEPMSEDCLYLNVYAPEKGDELKPVVFYIHGGSLNTGQSYYTEYRGETFAKEDVVFVNFAYRLGAFGYYTADDLKNESQNGTTGNYGLLDQIAALKWVYDNIEAFGGDKNKITIAGESAGSSSVNALCVSPLTEGLFRYAIAESSSIVAKKPFHTFRTYEEAIEQGDILRKELGVTSSAELRSISADKILSTSSKNTAMTIDGYAITEMPYLTYEKGNNHEKALLHGFNAKEADVFMLNIKATQDNYEELIAEEIGKYAKEMAEIVPWNQPPRDDHIVIDALGEAKGALNTVYSALWFSYSHHVWNRYEVSLGIPSYEYYFTKRNKSLTNYHAGELPYAYGNLYRHPGLYDDDDYKLSEMMVGYWTNFARTGDPNGDGLPVWEMRTDTQTKVLELGDNVQMVDDPNEKIYEVIDKYQSEEN</sequence>
<reference evidence="7" key="1">
    <citation type="submission" date="2016-10" db="EMBL/GenBank/DDBJ databases">
        <title>The complete genome sequence of the rumen bacterium Butyrivibrio hungatei MB2003.</title>
        <authorList>
            <person name="Palevich N."/>
            <person name="Kelly W.J."/>
            <person name="Leahy S.C."/>
            <person name="Altermann E."/>
            <person name="Rakonjac J."/>
            <person name="Attwood G.T."/>
        </authorList>
    </citation>
    <scope>NUCLEOTIDE SEQUENCE [LARGE SCALE GENOMIC DNA]</scope>
    <source>
        <strain evidence="7">MB2003</strain>
    </source>
</reference>
<keyword evidence="4" id="KW-0812">Transmembrane</keyword>
<keyword evidence="2 3" id="KW-0378">Hydrolase</keyword>
<dbReference type="PANTHER" id="PTHR11559">
    <property type="entry name" value="CARBOXYLESTERASE"/>
    <property type="match status" value="1"/>
</dbReference>
<dbReference type="GO" id="GO:0016787">
    <property type="term" value="F:hydrolase activity"/>
    <property type="evidence" value="ECO:0007669"/>
    <property type="project" value="UniProtKB-KW"/>
</dbReference>
<dbReference type="AlphaFoldDB" id="A0A1D9P1P7"/>
<protein>
    <recommendedName>
        <fullName evidence="3">Carboxylic ester hydrolase</fullName>
        <ecNumber evidence="3">3.1.1.-</ecNumber>
    </recommendedName>
</protein>
<dbReference type="RefSeq" id="WP_071175843.1">
    <property type="nucleotide sequence ID" value="NZ_CP017831.1"/>
</dbReference>
<evidence type="ECO:0000313" key="6">
    <source>
        <dbReference type="EMBL" id="AOZ96125.1"/>
    </source>
</evidence>
<evidence type="ECO:0000256" key="1">
    <source>
        <dbReference type="ARBA" id="ARBA00005964"/>
    </source>
</evidence>
<dbReference type="Gene3D" id="3.40.50.1820">
    <property type="entry name" value="alpha/beta hydrolase"/>
    <property type="match status" value="1"/>
</dbReference>
<dbReference type="EMBL" id="CP017831">
    <property type="protein sequence ID" value="AOZ96125.1"/>
    <property type="molecule type" value="Genomic_DNA"/>
</dbReference>
<dbReference type="SUPFAM" id="SSF53474">
    <property type="entry name" value="alpha/beta-Hydrolases"/>
    <property type="match status" value="1"/>
</dbReference>
<evidence type="ECO:0000256" key="4">
    <source>
        <dbReference type="SAM" id="Phobius"/>
    </source>
</evidence>
<dbReference type="OrthoDB" id="9775851at2"/>
<dbReference type="InterPro" id="IPR019826">
    <property type="entry name" value="Carboxylesterase_B_AS"/>
</dbReference>
<keyword evidence="4" id="KW-1133">Transmembrane helix</keyword>
<keyword evidence="4" id="KW-0472">Membrane</keyword>
<dbReference type="InterPro" id="IPR050309">
    <property type="entry name" value="Type-B_Carboxylest/Lipase"/>
</dbReference>
<proteinExistence type="inferred from homology"/>
<feature type="transmembrane region" description="Helical" evidence="4">
    <location>
        <begin position="57"/>
        <end position="73"/>
    </location>
</feature>
<dbReference type="KEGG" id="bhu:bhn_I1091"/>
<dbReference type="Pfam" id="PF00135">
    <property type="entry name" value="COesterase"/>
    <property type="match status" value="1"/>
</dbReference>
<dbReference type="InterPro" id="IPR002018">
    <property type="entry name" value="CarbesteraseB"/>
</dbReference>
<name>A0A1D9P1P7_9FIRM</name>
<evidence type="ECO:0000256" key="3">
    <source>
        <dbReference type="RuleBase" id="RU361235"/>
    </source>
</evidence>
<feature type="transmembrane region" description="Helical" evidence="4">
    <location>
        <begin position="25"/>
        <end position="45"/>
    </location>
</feature>
<feature type="domain" description="Carboxylesterase type B" evidence="5">
    <location>
        <begin position="93"/>
        <end position="589"/>
    </location>
</feature>
<comment type="similarity">
    <text evidence="1 3">Belongs to the type-B carboxylesterase/lipase family.</text>
</comment>
<gene>
    <name evidence="6" type="ORF">bhn_I1091</name>
</gene>
<keyword evidence="7" id="KW-1185">Reference proteome</keyword>
<evidence type="ECO:0000259" key="5">
    <source>
        <dbReference type="Pfam" id="PF00135"/>
    </source>
</evidence>